<gene>
    <name evidence="3" type="ORF">HGRIS_006460</name>
</gene>
<dbReference type="PROSITE" id="PS50053">
    <property type="entry name" value="UBIQUITIN_2"/>
    <property type="match status" value="1"/>
</dbReference>
<dbReference type="EMBL" id="JASNQZ010000001">
    <property type="protein sequence ID" value="KAL0961519.1"/>
    <property type="molecule type" value="Genomic_DNA"/>
</dbReference>
<dbReference type="InterPro" id="IPR000626">
    <property type="entry name" value="Ubiquitin-like_dom"/>
</dbReference>
<dbReference type="SUPFAM" id="SSF54236">
    <property type="entry name" value="Ubiquitin-like"/>
    <property type="match status" value="1"/>
</dbReference>
<feature type="compositionally biased region" description="Low complexity" evidence="1">
    <location>
        <begin position="22"/>
        <end position="43"/>
    </location>
</feature>
<dbReference type="InterPro" id="IPR029071">
    <property type="entry name" value="Ubiquitin-like_domsf"/>
</dbReference>
<feature type="region of interest" description="Disordered" evidence="1">
    <location>
        <begin position="1"/>
        <end position="45"/>
    </location>
</feature>
<name>A0ABR3K006_9AGAR</name>
<dbReference type="Pfam" id="PF13373">
    <property type="entry name" value="Dsc3_C"/>
    <property type="match status" value="1"/>
</dbReference>
<dbReference type="Pfam" id="PF10302">
    <property type="entry name" value="Dsc3_N"/>
    <property type="match status" value="1"/>
</dbReference>
<feature type="region of interest" description="Disordered" evidence="1">
    <location>
        <begin position="112"/>
        <end position="180"/>
    </location>
</feature>
<organism evidence="3 4">
    <name type="scientific">Hohenbuehelia grisea</name>
    <dbReference type="NCBI Taxonomy" id="104357"/>
    <lineage>
        <taxon>Eukaryota</taxon>
        <taxon>Fungi</taxon>
        <taxon>Dikarya</taxon>
        <taxon>Basidiomycota</taxon>
        <taxon>Agaricomycotina</taxon>
        <taxon>Agaricomycetes</taxon>
        <taxon>Agaricomycetidae</taxon>
        <taxon>Agaricales</taxon>
        <taxon>Pleurotineae</taxon>
        <taxon>Pleurotaceae</taxon>
        <taxon>Hohenbuehelia</taxon>
    </lineage>
</organism>
<feature type="compositionally biased region" description="Basic and acidic residues" evidence="1">
    <location>
        <begin position="161"/>
        <end position="176"/>
    </location>
</feature>
<feature type="compositionally biased region" description="Basic and acidic residues" evidence="1">
    <location>
        <begin position="112"/>
        <end position="125"/>
    </location>
</feature>
<dbReference type="Proteomes" id="UP001556367">
    <property type="component" value="Unassembled WGS sequence"/>
</dbReference>
<accession>A0ABR3K006</accession>
<evidence type="ECO:0000313" key="4">
    <source>
        <dbReference type="Proteomes" id="UP001556367"/>
    </source>
</evidence>
<keyword evidence="4" id="KW-1185">Reference proteome</keyword>
<dbReference type="InterPro" id="IPR019413">
    <property type="entry name" value="Dsc3_ub-like_dom"/>
</dbReference>
<evidence type="ECO:0000259" key="2">
    <source>
        <dbReference type="PROSITE" id="PS50053"/>
    </source>
</evidence>
<dbReference type="PANTHER" id="PTHR28049">
    <property type="entry name" value="TRANSMEMBRANE PROTEIN YOR223W"/>
    <property type="match status" value="1"/>
</dbReference>
<feature type="compositionally biased region" description="Basic and acidic residues" evidence="1">
    <location>
        <begin position="1"/>
        <end position="17"/>
    </location>
</feature>
<comment type="caution">
    <text evidence="3">The sequence shown here is derived from an EMBL/GenBank/DDBJ whole genome shotgun (WGS) entry which is preliminary data.</text>
</comment>
<dbReference type="PANTHER" id="PTHR28049:SF1">
    <property type="entry name" value="DSC E3 UBIQUITIN LIGASE COMPLEX SUBUNIT 3"/>
    <property type="match status" value="1"/>
</dbReference>
<dbReference type="InterPro" id="IPR045226">
    <property type="entry name" value="Dsc3"/>
</dbReference>
<evidence type="ECO:0000313" key="3">
    <source>
        <dbReference type="EMBL" id="KAL0961519.1"/>
    </source>
</evidence>
<feature type="compositionally biased region" description="Gly residues" evidence="1">
    <location>
        <begin position="127"/>
        <end position="150"/>
    </location>
</feature>
<sequence>MLLSEKAKGKQRAHPDANDYDAQSTSSSSASGPSSSTTPAPQTRTLVVRFTDGIPDLTLSVSAQDHVRDVKRAIRTERPMLERRRLRLICLGRLLTDGVRLVEWLETLEDRQRRASSRLDEDRDQSGSGGGGVGGGGGGVGGGGGGGAKGGPEAAVPSWKDPSHRNDAEVKERGSGGDEIGITWLHCSVGQAMEPEEEGEEDGNAQAGQLQPARGFDRLAALGFSESDISNFRRQFHSHSSANYLDDAEFETEEEYSEHARALEELWIDSLDSPATAMAGGASAAAAAQSSIAQGILVGFFFPLLPFFFMRKERSPAEWENGMEMWEGFGSASPGAGSVVFS</sequence>
<protein>
    <recommendedName>
        <fullName evidence="2">Ubiquitin-like domain-containing protein</fullName>
    </recommendedName>
</protein>
<reference evidence="4" key="1">
    <citation type="submission" date="2024-06" db="EMBL/GenBank/DDBJ databases">
        <title>Multi-omics analyses provide insights into the biosynthesis of the anticancer antibiotic pleurotin in Hohenbuehelia grisea.</title>
        <authorList>
            <person name="Weaver J.A."/>
            <person name="Alberti F."/>
        </authorList>
    </citation>
    <scope>NUCLEOTIDE SEQUENCE [LARGE SCALE GENOMIC DNA]</scope>
    <source>
        <strain evidence="4">T-177</strain>
    </source>
</reference>
<dbReference type="InterPro" id="IPR025390">
    <property type="entry name" value="Dsc3_C"/>
</dbReference>
<evidence type="ECO:0000256" key="1">
    <source>
        <dbReference type="SAM" id="MobiDB-lite"/>
    </source>
</evidence>
<feature type="domain" description="Ubiquitin-like" evidence="2">
    <location>
        <begin position="44"/>
        <end position="103"/>
    </location>
</feature>
<proteinExistence type="predicted"/>
<dbReference type="Gene3D" id="3.10.20.90">
    <property type="entry name" value="Phosphatidylinositol 3-kinase Catalytic Subunit, Chain A, domain 1"/>
    <property type="match status" value="1"/>
</dbReference>